<dbReference type="Pfam" id="PF13737">
    <property type="entry name" value="DDE_Tnp_1_5"/>
    <property type="match status" value="1"/>
</dbReference>
<dbReference type="EMBL" id="CP101509">
    <property type="protein sequence ID" value="UTV29411.1"/>
    <property type="molecule type" value="Genomic_DNA"/>
</dbReference>
<dbReference type="InterPro" id="IPR053520">
    <property type="entry name" value="Transposase_Tn903"/>
</dbReference>
<gene>
    <name evidence="2" type="ORF">NNL38_12870</name>
    <name evidence="3" type="ORF">NNL38_20535</name>
</gene>
<dbReference type="InterPro" id="IPR053172">
    <property type="entry name" value="Tn903_transposase"/>
</dbReference>
<accession>A0ABY5GKW1</accession>
<sequence length="306" mass="34534">MGKSTYRTDNWKEYNQSLINRGSLTFWIDEEAINGWLCSEHHGNRGRGYQYSDTAIMTALMVKRLFNLSLRAVQGFMNSVFSLMKVPLTCPNYSSISKRAKTVDIPIKMPARGEIRHLAIDATGLKVFGEGEWKMKKHGKEQRRVWRKLHLAVDADTHQIICAELSLSTVTDGEVMPTLLNQTYRKIKSISGDGAYDTRLCYQAIQRKKAQPLIPPRTGAAYWEHGHPRNVAVANQRIHGSNEHWKKTSGYHSRSISETAMSRYKRLLGSALSLRDYNAQVGEALAAVRALNKLTGLGMPVTRKVS</sequence>
<dbReference type="EMBL" id="CP101508">
    <property type="protein sequence ID" value="UTV27216.1"/>
    <property type="molecule type" value="Genomic_DNA"/>
</dbReference>
<evidence type="ECO:0000313" key="3">
    <source>
        <dbReference type="EMBL" id="UTV29411.1"/>
    </source>
</evidence>
<protein>
    <submittedName>
        <fullName evidence="3">IS5 family transposase</fullName>
    </submittedName>
</protein>
<proteinExistence type="predicted"/>
<dbReference type="Proteomes" id="UP001057998">
    <property type="component" value="Chromosome 1"/>
</dbReference>
<reference evidence="3" key="1">
    <citation type="submission" date="2022-07" db="EMBL/GenBank/DDBJ databases">
        <title>Genome sequencing of Photobacterium atrarenae GJH2-4.</title>
        <authorList>
            <person name="Park S.-J."/>
        </authorList>
    </citation>
    <scope>NUCLEOTIDE SEQUENCE</scope>
    <source>
        <strain evidence="3">GJH2-4</strain>
    </source>
</reference>
<dbReference type="PANTHER" id="PTHR34631">
    <property type="match status" value="1"/>
</dbReference>
<dbReference type="NCBIfam" id="NF033579">
    <property type="entry name" value="transpos_IS5_2"/>
    <property type="match status" value="1"/>
</dbReference>
<evidence type="ECO:0000313" key="4">
    <source>
        <dbReference type="Proteomes" id="UP001057998"/>
    </source>
</evidence>
<evidence type="ECO:0000259" key="1">
    <source>
        <dbReference type="Pfam" id="PF13737"/>
    </source>
</evidence>
<dbReference type="RefSeq" id="WP_255388430.1">
    <property type="nucleotide sequence ID" value="NZ_CP101508.1"/>
</dbReference>
<feature type="domain" description="Transposase DDE" evidence="1">
    <location>
        <begin position="19"/>
        <end position="130"/>
    </location>
</feature>
<dbReference type="InterPro" id="IPR025668">
    <property type="entry name" value="Tnp_DDE_dom"/>
</dbReference>
<dbReference type="Proteomes" id="UP001057998">
    <property type="component" value="Chromosome 2"/>
</dbReference>
<keyword evidence="4" id="KW-1185">Reference proteome</keyword>
<dbReference type="PANTHER" id="PTHR34631:SF3">
    <property type="entry name" value="ISSOD12 TRANSPOSASE TNPA_ISSOD12"/>
    <property type="match status" value="1"/>
</dbReference>
<organism evidence="3 4">
    <name type="scientific">Photobacterium atrarenae</name>
    <dbReference type="NCBI Taxonomy" id="865757"/>
    <lineage>
        <taxon>Bacteria</taxon>
        <taxon>Pseudomonadati</taxon>
        <taxon>Pseudomonadota</taxon>
        <taxon>Gammaproteobacteria</taxon>
        <taxon>Vibrionales</taxon>
        <taxon>Vibrionaceae</taxon>
        <taxon>Photobacterium</taxon>
    </lineage>
</organism>
<name>A0ABY5GKW1_9GAMM</name>
<evidence type="ECO:0000313" key="2">
    <source>
        <dbReference type="EMBL" id="UTV27216.1"/>
    </source>
</evidence>